<protein>
    <recommendedName>
        <fullName evidence="3">Phage protein</fullName>
    </recommendedName>
</protein>
<sequence>MKIELTKEQISLVNNMINVELHYSQETVYDKGELKRLKKAFDMPVVSRSKRKSTLELFMQLMEEFKEACSEEDNGIYDPIEEFANYIVDKYEIIEK</sequence>
<evidence type="ECO:0000313" key="2">
    <source>
        <dbReference type="Proteomes" id="UP001597241"/>
    </source>
</evidence>
<reference evidence="2" key="1">
    <citation type="journal article" date="2019" name="Int. J. Syst. Evol. Microbiol.">
        <title>The Global Catalogue of Microorganisms (GCM) 10K type strain sequencing project: providing services to taxonomists for standard genome sequencing and annotation.</title>
        <authorList>
            <consortium name="The Broad Institute Genomics Platform"/>
            <consortium name="The Broad Institute Genome Sequencing Center for Infectious Disease"/>
            <person name="Wu L."/>
            <person name="Ma J."/>
        </authorList>
    </citation>
    <scope>NUCLEOTIDE SEQUENCE [LARGE SCALE GENOMIC DNA]</scope>
    <source>
        <strain evidence="2">CCUG 62221</strain>
    </source>
</reference>
<gene>
    <name evidence="1" type="ORF">ACFQ5N_02240</name>
</gene>
<dbReference type="RefSeq" id="WP_386807361.1">
    <property type="nucleotide sequence ID" value="NZ_JBHTMV010000002.1"/>
</dbReference>
<accession>A0ABW3WK33</accession>
<keyword evidence="2" id="KW-1185">Reference proteome</keyword>
<organism evidence="1 2">
    <name type="scientific">Lutibacter holmesii</name>
    <dbReference type="NCBI Taxonomy" id="1137985"/>
    <lineage>
        <taxon>Bacteria</taxon>
        <taxon>Pseudomonadati</taxon>
        <taxon>Bacteroidota</taxon>
        <taxon>Flavobacteriia</taxon>
        <taxon>Flavobacteriales</taxon>
        <taxon>Flavobacteriaceae</taxon>
        <taxon>Lutibacter</taxon>
    </lineage>
</organism>
<name>A0ABW3WK33_9FLAO</name>
<evidence type="ECO:0000313" key="1">
    <source>
        <dbReference type="EMBL" id="MFD1292644.1"/>
    </source>
</evidence>
<evidence type="ECO:0008006" key="3">
    <source>
        <dbReference type="Google" id="ProtNLM"/>
    </source>
</evidence>
<proteinExistence type="predicted"/>
<comment type="caution">
    <text evidence="1">The sequence shown here is derived from an EMBL/GenBank/DDBJ whole genome shotgun (WGS) entry which is preliminary data.</text>
</comment>
<dbReference type="EMBL" id="JBHTMV010000002">
    <property type="protein sequence ID" value="MFD1292644.1"/>
    <property type="molecule type" value="Genomic_DNA"/>
</dbReference>
<dbReference type="Proteomes" id="UP001597241">
    <property type="component" value="Unassembled WGS sequence"/>
</dbReference>